<dbReference type="GO" id="GO:0016757">
    <property type="term" value="F:glycosyltransferase activity"/>
    <property type="evidence" value="ECO:0007669"/>
    <property type="project" value="InterPro"/>
</dbReference>
<reference evidence="2" key="1">
    <citation type="submission" date="2018-07" db="EMBL/GenBank/DDBJ databases">
        <authorList>
            <person name="Quirk P.G."/>
            <person name="Krulwich T.A."/>
        </authorList>
    </citation>
    <scope>NUCLEOTIDE SEQUENCE</scope>
</reference>
<dbReference type="AlphaFoldDB" id="A0A380TAB0"/>
<dbReference type="InterPro" id="IPR049625">
    <property type="entry name" value="Glyco_transf_61_cat"/>
</dbReference>
<dbReference type="EMBL" id="UIDG01000015">
    <property type="protein sequence ID" value="SUS03871.1"/>
    <property type="molecule type" value="Genomic_DNA"/>
</dbReference>
<name>A0A380TAB0_9ZZZZ</name>
<evidence type="ECO:0000313" key="2">
    <source>
        <dbReference type="EMBL" id="SUS03871.1"/>
    </source>
</evidence>
<dbReference type="Pfam" id="PF04577">
    <property type="entry name" value="Glyco_transf_61"/>
    <property type="match status" value="1"/>
</dbReference>
<feature type="domain" description="Glycosyltransferase 61 catalytic" evidence="1">
    <location>
        <begin position="181"/>
        <end position="353"/>
    </location>
</feature>
<accession>A0A380TAB0</accession>
<sequence length="421" mass="46932">MSNYLFRTRKIGPPKFSSLCFDFLTRLVPPRVIVECLLKARRRILTALAQVYLPIVTRERLRDGRGPWRTEPFGAEDAIAQPTLSVVGAEPAELVRVPRKFSLRKPFVSVIPDATLIGPSAFALDSQGRVLMDSVGPDFDDGTPGFFALPMDVLVKRLTARPQIVIEEPVCSLVTTFSWIYGHWLIEGLPRLEGYELYRQHSADKPLLLINEHPQSWKMQSLELMGYGPADLMLWAHPAARVKTLILPSIRRQSGWPEPRACAWLRERLIGGLPPPAPSSPRYASRVLVSRGNAPGRRILNEDALMETLAPLGFARYQTDSMHFAEEVRLFSGAEIIIALHGSGLMNAVMSPNRPLVIDLFDGFWSSDFIKLAAAIGARYACVRGQPVPAKAHGRWVDNDCLVDVDAIVRLIQATEAERGR</sequence>
<evidence type="ECO:0000259" key="1">
    <source>
        <dbReference type="Pfam" id="PF04577"/>
    </source>
</evidence>
<organism evidence="2">
    <name type="scientific">metagenome</name>
    <dbReference type="NCBI Taxonomy" id="256318"/>
    <lineage>
        <taxon>unclassified sequences</taxon>
        <taxon>metagenomes</taxon>
    </lineage>
</organism>
<protein>
    <submittedName>
        <fullName evidence="2">Putative Capsular polysaccharide biosynthesis protein-like protein</fullName>
    </submittedName>
</protein>
<gene>
    <name evidence="2" type="ORF">DF3PB_1110007</name>
</gene>
<proteinExistence type="predicted"/>